<evidence type="ECO:0000259" key="3">
    <source>
        <dbReference type="PROSITE" id="PS50893"/>
    </source>
</evidence>
<evidence type="ECO:0000313" key="4">
    <source>
        <dbReference type="EMBL" id="AJC73139.1"/>
    </source>
</evidence>
<evidence type="ECO:0000256" key="2">
    <source>
        <dbReference type="ARBA" id="ARBA00022448"/>
    </source>
</evidence>
<dbReference type="EMBL" id="CP007141">
    <property type="protein sequence ID" value="AJC73139.1"/>
    <property type="molecule type" value="Genomic_DNA"/>
</dbReference>
<dbReference type="AlphaFoldDB" id="A0A0X1KPJ2"/>
<keyword evidence="5" id="KW-1185">Reference proteome</keyword>
<gene>
    <name evidence="4" type="ORF">AJ81_01765</name>
</gene>
<dbReference type="PANTHER" id="PTHR43166">
    <property type="entry name" value="AMINO ACID IMPORT ATP-BINDING PROTEIN"/>
    <property type="match status" value="1"/>
</dbReference>
<dbReference type="InterPro" id="IPR050086">
    <property type="entry name" value="MetN_ABC_transporter-like"/>
</dbReference>
<dbReference type="Pfam" id="PF00005">
    <property type="entry name" value="ABC_tran"/>
    <property type="match status" value="1"/>
</dbReference>
<dbReference type="GO" id="GO:0005524">
    <property type="term" value="F:ATP binding"/>
    <property type="evidence" value="ECO:0007669"/>
    <property type="project" value="InterPro"/>
</dbReference>
<keyword evidence="2" id="KW-0813">Transport</keyword>
<dbReference type="KEGG" id="phy:AJ81_01765"/>
<dbReference type="PaxDb" id="1123384-AJ81_01765"/>
<protein>
    <submittedName>
        <fullName evidence="4">ABC transporter</fullName>
    </submittedName>
</protein>
<comment type="similarity">
    <text evidence="1">Belongs to the ABC transporter superfamily.</text>
</comment>
<sequence>MGKKKRKRRCSEECLWKTVRQMQENQKKTRNRSCVELRKFSLIIDNVVVLKDVDLSFEAGQLTVIYGPRGAGKSALLRSLLRLNREIYENVDWSGELLINEKPIQAYDKKLLRQMVSYVEPSFVEAMDELTFADFIKITLSDSEASLEDFASELDRLGILKFLKRELKTPIKQFYTMEKIMLLLFAAIVRKSSVVVLDCILDHLDDDTLVPVLKELLNIKQDRIVVLSTRQKLRFLPIADQFVMMKSGRIEYRGAAREFVLER</sequence>
<dbReference type="Gene3D" id="3.40.50.300">
    <property type="entry name" value="P-loop containing nucleotide triphosphate hydrolases"/>
    <property type="match status" value="1"/>
</dbReference>
<reference evidence="4 5" key="1">
    <citation type="submission" date="2014-01" db="EMBL/GenBank/DDBJ databases">
        <title>Genome sequencing of Thermotog hypogea.</title>
        <authorList>
            <person name="Zhang X."/>
            <person name="Alvare G."/>
            <person name="Fristensky B."/>
            <person name="Chen L."/>
            <person name="Suen T."/>
            <person name="Chen Q."/>
            <person name="Ma K."/>
        </authorList>
    </citation>
    <scope>NUCLEOTIDE SEQUENCE [LARGE SCALE GENOMIC DNA]</scope>
    <source>
        <strain evidence="4 5">DSM 11164</strain>
    </source>
</reference>
<dbReference type="STRING" id="1123384.AJ81_01765"/>
<name>A0A0X1KPJ2_9THEM</name>
<dbReference type="SUPFAM" id="SSF52540">
    <property type="entry name" value="P-loop containing nucleoside triphosphate hydrolases"/>
    <property type="match status" value="1"/>
</dbReference>
<dbReference type="PANTHER" id="PTHR43166:SF4">
    <property type="entry name" value="PHOSPHONATES IMPORT ATP-BINDING PROTEIN PHNC"/>
    <property type="match status" value="1"/>
</dbReference>
<proteinExistence type="inferred from homology"/>
<evidence type="ECO:0000256" key="1">
    <source>
        <dbReference type="ARBA" id="ARBA00005417"/>
    </source>
</evidence>
<organism evidence="4 5">
    <name type="scientific">Pseudothermotoga hypogea DSM 11164 = NBRC 106472</name>
    <dbReference type="NCBI Taxonomy" id="1123384"/>
    <lineage>
        <taxon>Bacteria</taxon>
        <taxon>Thermotogati</taxon>
        <taxon>Thermotogota</taxon>
        <taxon>Thermotogae</taxon>
        <taxon>Thermotogales</taxon>
        <taxon>Thermotogaceae</taxon>
        <taxon>Pseudothermotoga</taxon>
    </lineage>
</organism>
<feature type="domain" description="ABC transporter" evidence="3">
    <location>
        <begin position="35"/>
        <end position="263"/>
    </location>
</feature>
<dbReference type="Proteomes" id="UP000077469">
    <property type="component" value="Chromosome"/>
</dbReference>
<dbReference type="PROSITE" id="PS50893">
    <property type="entry name" value="ABC_TRANSPORTER_2"/>
    <property type="match status" value="1"/>
</dbReference>
<accession>A0A0X1KPJ2</accession>
<dbReference type="GO" id="GO:0016887">
    <property type="term" value="F:ATP hydrolysis activity"/>
    <property type="evidence" value="ECO:0007669"/>
    <property type="project" value="InterPro"/>
</dbReference>
<evidence type="ECO:0000313" key="5">
    <source>
        <dbReference type="Proteomes" id="UP000077469"/>
    </source>
</evidence>
<dbReference type="InterPro" id="IPR027417">
    <property type="entry name" value="P-loop_NTPase"/>
</dbReference>
<dbReference type="InterPro" id="IPR003439">
    <property type="entry name" value="ABC_transporter-like_ATP-bd"/>
</dbReference>
<dbReference type="PATRIC" id="fig|1123384.7.peg.351"/>